<feature type="compositionally biased region" description="Basic and acidic residues" evidence="1">
    <location>
        <begin position="1"/>
        <end position="16"/>
    </location>
</feature>
<protein>
    <submittedName>
        <fullName evidence="2">Uncharacterized protein</fullName>
    </submittedName>
</protein>
<feature type="region of interest" description="Disordered" evidence="1">
    <location>
        <begin position="1"/>
        <end position="25"/>
    </location>
</feature>
<dbReference type="EMBL" id="LZPO01032684">
    <property type="protein sequence ID" value="OBS77261.1"/>
    <property type="molecule type" value="Genomic_DNA"/>
</dbReference>
<organism evidence="2 3">
    <name type="scientific">Neotoma lepida</name>
    <name type="common">Desert woodrat</name>
    <dbReference type="NCBI Taxonomy" id="56216"/>
    <lineage>
        <taxon>Eukaryota</taxon>
        <taxon>Metazoa</taxon>
        <taxon>Chordata</taxon>
        <taxon>Craniata</taxon>
        <taxon>Vertebrata</taxon>
        <taxon>Euteleostomi</taxon>
        <taxon>Mammalia</taxon>
        <taxon>Eutheria</taxon>
        <taxon>Euarchontoglires</taxon>
        <taxon>Glires</taxon>
        <taxon>Rodentia</taxon>
        <taxon>Myomorpha</taxon>
        <taxon>Muroidea</taxon>
        <taxon>Cricetidae</taxon>
        <taxon>Neotominae</taxon>
        <taxon>Neotoma</taxon>
    </lineage>
</organism>
<dbReference type="AlphaFoldDB" id="A0A1A6HG91"/>
<name>A0A1A6HG91_NEOLE</name>
<comment type="caution">
    <text evidence="2">The sequence shown here is derived from an EMBL/GenBank/DDBJ whole genome shotgun (WGS) entry which is preliminary data.</text>
</comment>
<reference evidence="2 3" key="1">
    <citation type="submission" date="2016-06" db="EMBL/GenBank/DDBJ databases">
        <title>The Draft Genome Sequence and Annotation of the Desert Woodrat Neotoma lepida.</title>
        <authorList>
            <person name="Campbell M."/>
            <person name="Oakeson K.F."/>
            <person name="Yandell M."/>
            <person name="Halpert J.R."/>
            <person name="Dearing D."/>
        </authorList>
    </citation>
    <scope>NUCLEOTIDE SEQUENCE [LARGE SCALE GENOMIC DNA]</scope>
    <source>
        <strain evidence="2">417</strain>
        <tissue evidence="2">Liver</tissue>
    </source>
</reference>
<proteinExistence type="predicted"/>
<keyword evidence="3" id="KW-1185">Reference proteome</keyword>
<evidence type="ECO:0000313" key="3">
    <source>
        <dbReference type="Proteomes" id="UP000092124"/>
    </source>
</evidence>
<evidence type="ECO:0000256" key="1">
    <source>
        <dbReference type="SAM" id="MobiDB-lite"/>
    </source>
</evidence>
<gene>
    <name evidence="2" type="ORF">A6R68_16287</name>
</gene>
<dbReference type="Proteomes" id="UP000092124">
    <property type="component" value="Unassembled WGS sequence"/>
</dbReference>
<sequence length="67" mass="7529">MPVTKDFQKAQQERSHSSKVGQSCYGLSQNRNTSLNLLGTGFHTSKMQITTQLILSIRRVKMEAFLG</sequence>
<accession>A0A1A6HG91</accession>
<evidence type="ECO:0000313" key="2">
    <source>
        <dbReference type="EMBL" id="OBS77261.1"/>
    </source>
</evidence>